<dbReference type="EMBL" id="BONG01000022">
    <property type="protein sequence ID" value="GIF90377.1"/>
    <property type="molecule type" value="Genomic_DNA"/>
</dbReference>
<reference evidence="1 2" key="1">
    <citation type="submission" date="2021-01" db="EMBL/GenBank/DDBJ databases">
        <title>Whole genome shotgun sequence of Catellatospora chokoriensis NBRC 107358.</title>
        <authorList>
            <person name="Komaki H."/>
            <person name="Tamura T."/>
        </authorList>
    </citation>
    <scope>NUCLEOTIDE SEQUENCE [LARGE SCALE GENOMIC DNA]</scope>
    <source>
        <strain evidence="1 2">NBRC 107358</strain>
    </source>
</reference>
<dbReference type="Proteomes" id="UP000619293">
    <property type="component" value="Unassembled WGS sequence"/>
</dbReference>
<gene>
    <name evidence="1" type="ORF">Cch02nite_38210</name>
</gene>
<accession>A0A8J3JSQ5</accession>
<evidence type="ECO:0008006" key="3">
    <source>
        <dbReference type="Google" id="ProtNLM"/>
    </source>
</evidence>
<dbReference type="AlphaFoldDB" id="A0A8J3JSQ5"/>
<evidence type="ECO:0000313" key="1">
    <source>
        <dbReference type="EMBL" id="GIF90377.1"/>
    </source>
</evidence>
<comment type="caution">
    <text evidence="1">The sequence shown here is derived from an EMBL/GenBank/DDBJ whole genome shotgun (WGS) entry which is preliminary data.</text>
</comment>
<protein>
    <recommendedName>
        <fullName evidence="3">LysM domain-containing protein</fullName>
    </recommendedName>
</protein>
<proteinExistence type="predicted"/>
<sequence>MSTAISRYADAPTATLTVSDGRGGRREVRYLLRRAPTMEVALESGVLIRHRVRADDRLDLLAARYLGDPCAYWHICDANAALDPDALVGPAAEGSTILIPGG</sequence>
<keyword evidence="2" id="KW-1185">Reference proteome</keyword>
<name>A0A8J3JSQ5_9ACTN</name>
<evidence type="ECO:0000313" key="2">
    <source>
        <dbReference type="Proteomes" id="UP000619293"/>
    </source>
</evidence>
<organism evidence="1 2">
    <name type="scientific">Catellatospora chokoriensis</name>
    <dbReference type="NCBI Taxonomy" id="310353"/>
    <lineage>
        <taxon>Bacteria</taxon>
        <taxon>Bacillati</taxon>
        <taxon>Actinomycetota</taxon>
        <taxon>Actinomycetes</taxon>
        <taxon>Micromonosporales</taxon>
        <taxon>Micromonosporaceae</taxon>
        <taxon>Catellatospora</taxon>
    </lineage>
</organism>